<evidence type="ECO:0000313" key="2">
    <source>
        <dbReference type="Proteomes" id="UP001189624"/>
    </source>
</evidence>
<name>A0AA86W2H4_9FABA</name>
<organism evidence="1 2">
    <name type="scientific">Sphenostylis stenocarpa</name>
    <dbReference type="NCBI Taxonomy" id="92480"/>
    <lineage>
        <taxon>Eukaryota</taxon>
        <taxon>Viridiplantae</taxon>
        <taxon>Streptophyta</taxon>
        <taxon>Embryophyta</taxon>
        <taxon>Tracheophyta</taxon>
        <taxon>Spermatophyta</taxon>
        <taxon>Magnoliopsida</taxon>
        <taxon>eudicotyledons</taxon>
        <taxon>Gunneridae</taxon>
        <taxon>Pentapetalae</taxon>
        <taxon>rosids</taxon>
        <taxon>fabids</taxon>
        <taxon>Fabales</taxon>
        <taxon>Fabaceae</taxon>
        <taxon>Papilionoideae</taxon>
        <taxon>50 kb inversion clade</taxon>
        <taxon>NPAAA clade</taxon>
        <taxon>indigoferoid/millettioid clade</taxon>
        <taxon>Phaseoleae</taxon>
        <taxon>Sphenostylis</taxon>
    </lineage>
</organism>
<reference evidence="1" key="1">
    <citation type="submission" date="2023-10" db="EMBL/GenBank/DDBJ databases">
        <authorList>
            <person name="Domelevo Entfellner J.-B."/>
        </authorList>
    </citation>
    <scope>NUCLEOTIDE SEQUENCE</scope>
</reference>
<accession>A0AA86W2H4</accession>
<protein>
    <submittedName>
        <fullName evidence="1">Uncharacterized protein</fullName>
    </submittedName>
</protein>
<dbReference type="AlphaFoldDB" id="A0AA86W2H4"/>
<evidence type="ECO:0000313" key="1">
    <source>
        <dbReference type="EMBL" id="CAJ1977232.1"/>
    </source>
</evidence>
<keyword evidence="2" id="KW-1185">Reference proteome</keyword>
<gene>
    <name evidence="1" type="ORF">AYBTSS11_LOCUS29383</name>
</gene>
<dbReference type="Proteomes" id="UP001189624">
    <property type="component" value="Chromosome 10"/>
</dbReference>
<sequence length="185" mass="21042">MDSSILDVEIDETMDVPEMCLKEIADIKWMKEDDGNMCGVGHSINNKDARPNWKVHAFKAKSTRPRKKGENLQFSKSCFSHVYAETLILKKMGLTMGTCAETGIKKKGNQRQIFRQSLAEEVAEGGRIAPGMSKIQITHYLPDTKLKTSTFRNQPQVKKINPLKYTVHFISVLERMALAEMGRYF</sequence>
<dbReference type="EMBL" id="OY731407">
    <property type="protein sequence ID" value="CAJ1977232.1"/>
    <property type="molecule type" value="Genomic_DNA"/>
</dbReference>
<proteinExistence type="predicted"/>
<dbReference type="Gramene" id="rna-AYBTSS11_LOCUS29383">
    <property type="protein sequence ID" value="CAJ1977232.1"/>
    <property type="gene ID" value="gene-AYBTSS11_LOCUS29383"/>
</dbReference>